<dbReference type="PANTHER" id="PTHR43265">
    <property type="entry name" value="ESTERASE ESTD"/>
    <property type="match status" value="1"/>
</dbReference>
<evidence type="ECO:0000313" key="4">
    <source>
        <dbReference type="Proteomes" id="UP000236454"/>
    </source>
</evidence>
<dbReference type="InterPro" id="IPR029058">
    <property type="entry name" value="AB_hydrolase_fold"/>
</dbReference>
<dbReference type="Gene3D" id="3.40.50.1820">
    <property type="entry name" value="alpha/beta hydrolase"/>
    <property type="match status" value="1"/>
</dbReference>
<evidence type="ECO:0000256" key="1">
    <source>
        <dbReference type="SAM" id="SignalP"/>
    </source>
</evidence>
<feature type="chain" id="PRO_5014822144" description="AB hydrolase-1 domain-containing protein" evidence="1">
    <location>
        <begin position="20"/>
        <end position="457"/>
    </location>
</feature>
<dbReference type="Proteomes" id="UP000236454">
    <property type="component" value="Unassembled WGS sequence"/>
</dbReference>
<evidence type="ECO:0000313" key="3">
    <source>
        <dbReference type="EMBL" id="SFT56693.1"/>
    </source>
</evidence>
<evidence type="ECO:0000259" key="2">
    <source>
        <dbReference type="Pfam" id="PF00561"/>
    </source>
</evidence>
<feature type="signal peptide" evidence="1">
    <location>
        <begin position="1"/>
        <end position="19"/>
    </location>
</feature>
<dbReference type="GO" id="GO:0052689">
    <property type="term" value="F:carboxylic ester hydrolase activity"/>
    <property type="evidence" value="ECO:0007669"/>
    <property type="project" value="TreeGrafter"/>
</dbReference>
<gene>
    <name evidence="3" type="ORF">SAMN05216474_1367</name>
</gene>
<dbReference type="AlphaFoldDB" id="A0A1I6Z1W0"/>
<reference evidence="3 4" key="1">
    <citation type="submission" date="2016-10" db="EMBL/GenBank/DDBJ databases">
        <authorList>
            <person name="de Groot N.N."/>
        </authorList>
    </citation>
    <scope>NUCLEOTIDE SEQUENCE [LARGE SCALE GENOMIC DNA]</scope>
    <source>
        <strain evidence="3 4">CGMCC 1.7005</strain>
    </source>
</reference>
<dbReference type="RefSeq" id="WP_170853696.1">
    <property type="nucleotide sequence ID" value="NZ_FPAS01000001.1"/>
</dbReference>
<proteinExistence type="predicted"/>
<dbReference type="SUPFAM" id="SSF53474">
    <property type="entry name" value="alpha/beta-Hydrolases"/>
    <property type="match status" value="1"/>
</dbReference>
<dbReference type="Pfam" id="PF00561">
    <property type="entry name" value="Abhydrolase_1"/>
    <property type="match status" value="1"/>
</dbReference>
<accession>A0A1I6Z1W0</accession>
<sequence length="457" mass="50945">MKTLISSLFTLLFCLPLFAQDFAGDWEGELKVMGQSLPMILHITEVDDNYKVTMDSPKQGAKDIPVEAELQSEQELKITSSAMQMEIPLTSVHKDTLEGTFSQRGLNIPMVFTRISDKTETKEVKTTFRAVPFKVDLKTHVLAGEIDTPKEGSNFPVALLISGTGAQDRNSTVYGHDLFVEMAEFLTKNGWAVVRYDERSTGESTGDISKCTTTDLAADVNALVDYIANSPLIDKKNIVLIGHSEGGIIAPMIATKNQHVKSFVSLAGPTVKGLELMKAQAHLVAESSGTTGQDLKEYDEYYSNQVNLVYNRNEENKDSTNRVLKSLLEDQLGLVSLPENEKQQVLNTMMEQLNSPAFYALLHLDGEKVTQNVNKPALYLFAEKDIQVPAEMNTTSLEQHLSEKQKHQTEIKTLPQHNHLFQRCNSCTLMEYETIEGGYSKESLAIILTWLTQIQSM</sequence>
<dbReference type="STRING" id="477690.SAMN05216474_1367"/>
<dbReference type="InterPro" id="IPR000073">
    <property type="entry name" value="AB_hydrolase_1"/>
</dbReference>
<name>A0A1I6Z1W0_9FLAO</name>
<protein>
    <recommendedName>
        <fullName evidence="2">AB hydrolase-1 domain-containing protein</fullName>
    </recommendedName>
</protein>
<keyword evidence="4" id="KW-1185">Reference proteome</keyword>
<dbReference type="InterPro" id="IPR053145">
    <property type="entry name" value="AB_hydrolase_Est10"/>
</dbReference>
<dbReference type="PANTHER" id="PTHR43265:SF1">
    <property type="entry name" value="ESTERASE ESTD"/>
    <property type="match status" value="1"/>
</dbReference>
<dbReference type="EMBL" id="FPAS01000001">
    <property type="protein sequence ID" value="SFT56693.1"/>
    <property type="molecule type" value="Genomic_DNA"/>
</dbReference>
<keyword evidence="1" id="KW-0732">Signal</keyword>
<feature type="domain" description="AB hydrolase-1" evidence="2">
    <location>
        <begin position="165"/>
        <end position="403"/>
    </location>
</feature>
<organism evidence="3 4">
    <name type="scientific">Lishizhenia tianjinensis</name>
    <dbReference type="NCBI Taxonomy" id="477690"/>
    <lineage>
        <taxon>Bacteria</taxon>
        <taxon>Pseudomonadati</taxon>
        <taxon>Bacteroidota</taxon>
        <taxon>Flavobacteriia</taxon>
        <taxon>Flavobacteriales</taxon>
        <taxon>Crocinitomicaceae</taxon>
        <taxon>Lishizhenia</taxon>
    </lineage>
</organism>